<reference evidence="2" key="1">
    <citation type="submission" date="2022-10" db="EMBL/GenBank/DDBJ databases">
        <title>The WGS of Solirubrobacter phytolaccae KCTC 29190.</title>
        <authorList>
            <person name="Jiang Z."/>
        </authorList>
    </citation>
    <scope>NUCLEOTIDE SEQUENCE</scope>
    <source>
        <strain evidence="2">KCTC 29190</strain>
    </source>
</reference>
<sequence length="273" mass="27452">MERVALPGLARAGRDWTPLRELVARFDADVVAAGLSGWRGGDVGVPMVVTNDAVTAHLGALGGEPGAVIVAGTGAIALAGHEHGWARADGWGTMLGDDGGGYWIARRALADALRAHDGRGGSAALRVAAEARFGALDQIARTVYDAPDPVATVAAFTRDVADVARGGDETAAAIFAAAGRELARTVTAAILGAGLLTRGEVAAGLAGPAHGAREPVVVSWSGGVFSACDLVLDPLRAALPAGVELRAPLGDGLDGAAALLEAPVLFSDLIQRP</sequence>
<keyword evidence="3" id="KW-1185">Reference proteome</keyword>
<protein>
    <recommendedName>
        <fullName evidence="1">ATPase BadF/BadG/BcrA/BcrD type domain-containing protein</fullName>
    </recommendedName>
</protein>
<dbReference type="PANTHER" id="PTHR43190:SF3">
    <property type="entry name" value="N-ACETYL-D-GLUCOSAMINE KINASE"/>
    <property type="match status" value="1"/>
</dbReference>
<evidence type="ECO:0000259" key="1">
    <source>
        <dbReference type="Pfam" id="PF01869"/>
    </source>
</evidence>
<dbReference type="EMBL" id="JAPDDP010000148">
    <property type="protein sequence ID" value="MDA0185776.1"/>
    <property type="molecule type" value="Genomic_DNA"/>
</dbReference>
<organism evidence="2 3">
    <name type="scientific">Solirubrobacter phytolaccae</name>
    <dbReference type="NCBI Taxonomy" id="1404360"/>
    <lineage>
        <taxon>Bacteria</taxon>
        <taxon>Bacillati</taxon>
        <taxon>Actinomycetota</taxon>
        <taxon>Thermoleophilia</taxon>
        <taxon>Solirubrobacterales</taxon>
        <taxon>Solirubrobacteraceae</taxon>
        <taxon>Solirubrobacter</taxon>
    </lineage>
</organism>
<evidence type="ECO:0000313" key="2">
    <source>
        <dbReference type="EMBL" id="MDA0185776.1"/>
    </source>
</evidence>
<dbReference type="Pfam" id="PF01869">
    <property type="entry name" value="BcrAD_BadFG"/>
    <property type="match status" value="1"/>
</dbReference>
<comment type="caution">
    <text evidence="2">The sequence shown here is derived from an EMBL/GenBank/DDBJ whole genome shotgun (WGS) entry which is preliminary data.</text>
</comment>
<dbReference type="SUPFAM" id="SSF53067">
    <property type="entry name" value="Actin-like ATPase domain"/>
    <property type="match status" value="1"/>
</dbReference>
<dbReference type="AlphaFoldDB" id="A0A9X3NGM2"/>
<dbReference type="RefSeq" id="WP_270030297.1">
    <property type="nucleotide sequence ID" value="NZ_JAPDDP010000148.1"/>
</dbReference>
<accession>A0A9X3NGM2</accession>
<dbReference type="Gene3D" id="3.30.420.40">
    <property type="match status" value="1"/>
</dbReference>
<dbReference type="PANTHER" id="PTHR43190">
    <property type="entry name" value="N-ACETYL-D-GLUCOSAMINE KINASE"/>
    <property type="match status" value="1"/>
</dbReference>
<proteinExistence type="predicted"/>
<dbReference type="Proteomes" id="UP001147653">
    <property type="component" value="Unassembled WGS sequence"/>
</dbReference>
<name>A0A9X3NGM2_9ACTN</name>
<gene>
    <name evidence="2" type="ORF">OJ997_36065</name>
</gene>
<evidence type="ECO:0000313" key="3">
    <source>
        <dbReference type="Proteomes" id="UP001147653"/>
    </source>
</evidence>
<dbReference type="InterPro" id="IPR043129">
    <property type="entry name" value="ATPase_NBD"/>
</dbReference>
<dbReference type="InterPro" id="IPR052519">
    <property type="entry name" value="Euk-type_GlcNAc_Kinase"/>
</dbReference>
<feature type="domain" description="ATPase BadF/BadG/BcrA/BcrD type" evidence="1">
    <location>
        <begin position="33"/>
        <end position="192"/>
    </location>
</feature>
<dbReference type="InterPro" id="IPR002731">
    <property type="entry name" value="ATPase_BadF"/>
</dbReference>